<dbReference type="GeneID" id="54472361"/>
<dbReference type="InterPro" id="IPR050654">
    <property type="entry name" value="AChE-related_enzymes"/>
</dbReference>
<feature type="chain" id="PRO_5025488144" evidence="3">
    <location>
        <begin position="21"/>
        <end position="577"/>
    </location>
</feature>
<dbReference type="EMBL" id="MU001638">
    <property type="protein sequence ID" value="KAF2481466.1"/>
    <property type="molecule type" value="Genomic_DNA"/>
</dbReference>
<evidence type="ECO:0000313" key="6">
    <source>
        <dbReference type="Proteomes" id="UP000799767"/>
    </source>
</evidence>
<keyword evidence="3" id="KW-0732">Signal</keyword>
<protein>
    <submittedName>
        <fullName evidence="5">Carboxylesterase</fullName>
    </submittedName>
</protein>
<comment type="similarity">
    <text evidence="1">Belongs to the type-B carboxylesterase/lipase family.</text>
</comment>
<evidence type="ECO:0000313" key="5">
    <source>
        <dbReference type="EMBL" id="KAF2481466.1"/>
    </source>
</evidence>
<dbReference type="RefSeq" id="XP_033588036.1">
    <property type="nucleotide sequence ID" value="XM_033731359.1"/>
</dbReference>
<dbReference type="PANTHER" id="PTHR43918">
    <property type="entry name" value="ACETYLCHOLINESTERASE"/>
    <property type="match status" value="1"/>
</dbReference>
<evidence type="ECO:0000256" key="2">
    <source>
        <dbReference type="ARBA" id="ARBA00022801"/>
    </source>
</evidence>
<keyword evidence="6" id="KW-1185">Reference proteome</keyword>
<dbReference type="PANTHER" id="PTHR43918:SF4">
    <property type="entry name" value="CARBOXYLIC ESTER HYDROLASE"/>
    <property type="match status" value="1"/>
</dbReference>
<dbReference type="Gene3D" id="3.40.50.1820">
    <property type="entry name" value="alpha/beta hydrolase"/>
    <property type="match status" value="1"/>
</dbReference>
<keyword evidence="2" id="KW-0378">Hydrolase</keyword>
<organism evidence="5 6">
    <name type="scientific">Neohortaea acidophila</name>
    <dbReference type="NCBI Taxonomy" id="245834"/>
    <lineage>
        <taxon>Eukaryota</taxon>
        <taxon>Fungi</taxon>
        <taxon>Dikarya</taxon>
        <taxon>Ascomycota</taxon>
        <taxon>Pezizomycotina</taxon>
        <taxon>Dothideomycetes</taxon>
        <taxon>Dothideomycetidae</taxon>
        <taxon>Mycosphaerellales</taxon>
        <taxon>Teratosphaeriaceae</taxon>
        <taxon>Neohortaea</taxon>
    </lineage>
</organism>
<dbReference type="Pfam" id="PF00135">
    <property type="entry name" value="COesterase"/>
    <property type="match status" value="1"/>
</dbReference>
<name>A0A6A6PNT9_9PEZI</name>
<sequence length="577" mass="61780">MLLSRFSFLFLLSLTPLANSASIKRWRESETSHATVVLQNNITVHGASANGTESFLDIRFGHDTSGANRFKAPQAFQYPPNAIVNASAPGAACPQQKVPIPGLPLFDNVTNISEDCLTVRVDRPAGVSSGAKLPVMVFIYGGGDTVGQIYDGAYDPSGLILGAAQKGFPIIYAAMNYRVGVFGFAASDALRKEGSLNAGLLDQRLGLKWIQENIAAFGGDPDQVTVFGESDGATGVGLQITAYGGQGPKPPFRRAIMESGGPTADAGTASNFSAVHTAALADLLNCSSANSVPDLACLRKVPLTKLVNIAYQYEVKTEPPSGLDVFIPTAPSTFIPDSPSRLLYQGRFSKDIDIISGWNEDDGSFFVSPTIDSEAKLLEFFAFSFPNLSNATTKEVLNLYPVSQFESSATKNVSAQYFRASRIMRDAYYACPSVLMVQSNGKYSNASTANYLYVLNQTMFTSVFEEAGDAYLGVSHFSDIPFVFNQASTRYAQVSTSSDVKLSSLVSGSWAAFAAFGIPSGRNGTLTTWPRAGNSSGLEIEIIGGPDAGVQSSKEYEELQERCTFWNSPVVTQQLQV</sequence>
<evidence type="ECO:0000259" key="4">
    <source>
        <dbReference type="Pfam" id="PF00135"/>
    </source>
</evidence>
<reference evidence="5" key="1">
    <citation type="journal article" date="2020" name="Stud. Mycol.">
        <title>101 Dothideomycetes genomes: a test case for predicting lifestyles and emergence of pathogens.</title>
        <authorList>
            <person name="Haridas S."/>
            <person name="Albert R."/>
            <person name="Binder M."/>
            <person name="Bloem J."/>
            <person name="Labutti K."/>
            <person name="Salamov A."/>
            <person name="Andreopoulos B."/>
            <person name="Baker S."/>
            <person name="Barry K."/>
            <person name="Bills G."/>
            <person name="Bluhm B."/>
            <person name="Cannon C."/>
            <person name="Castanera R."/>
            <person name="Culley D."/>
            <person name="Daum C."/>
            <person name="Ezra D."/>
            <person name="Gonzalez J."/>
            <person name="Henrissat B."/>
            <person name="Kuo A."/>
            <person name="Liang C."/>
            <person name="Lipzen A."/>
            <person name="Lutzoni F."/>
            <person name="Magnuson J."/>
            <person name="Mondo S."/>
            <person name="Nolan M."/>
            <person name="Ohm R."/>
            <person name="Pangilinan J."/>
            <person name="Park H.-J."/>
            <person name="Ramirez L."/>
            <person name="Alfaro M."/>
            <person name="Sun H."/>
            <person name="Tritt A."/>
            <person name="Yoshinaga Y."/>
            <person name="Zwiers L.-H."/>
            <person name="Turgeon B."/>
            <person name="Goodwin S."/>
            <person name="Spatafora J."/>
            <person name="Crous P."/>
            <person name="Grigoriev I."/>
        </authorList>
    </citation>
    <scope>NUCLEOTIDE SEQUENCE</scope>
    <source>
        <strain evidence="5">CBS 113389</strain>
    </source>
</reference>
<dbReference type="SUPFAM" id="SSF53474">
    <property type="entry name" value="alpha/beta-Hydrolases"/>
    <property type="match status" value="1"/>
</dbReference>
<dbReference type="GO" id="GO:0052689">
    <property type="term" value="F:carboxylic ester hydrolase activity"/>
    <property type="evidence" value="ECO:0007669"/>
    <property type="project" value="TreeGrafter"/>
</dbReference>
<dbReference type="InterPro" id="IPR002018">
    <property type="entry name" value="CarbesteraseB"/>
</dbReference>
<gene>
    <name evidence="5" type="ORF">BDY17DRAFT_253635</name>
</gene>
<evidence type="ECO:0000256" key="3">
    <source>
        <dbReference type="SAM" id="SignalP"/>
    </source>
</evidence>
<dbReference type="AlphaFoldDB" id="A0A6A6PNT9"/>
<proteinExistence type="inferred from homology"/>
<feature type="domain" description="Carboxylesterase type B" evidence="4">
    <location>
        <begin position="47"/>
        <end position="546"/>
    </location>
</feature>
<dbReference type="InterPro" id="IPR029058">
    <property type="entry name" value="AB_hydrolase_fold"/>
</dbReference>
<accession>A0A6A6PNT9</accession>
<evidence type="ECO:0000256" key="1">
    <source>
        <dbReference type="ARBA" id="ARBA00005964"/>
    </source>
</evidence>
<dbReference type="OrthoDB" id="408631at2759"/>
<feature type="signal peptide" evidence="3">
    <location>
        <begin position="1"/>
        <end position="20"/>
    </location>
</feature>
<dbReference type="Proteomes" id="UP000799767">
    <property type="component" value="Unassembled WGS sequence"/>
</dbReference>